<dbReference type="Gene3D" id="3.30.457.10">
    <property type="entry name" value="Copper amine oxidase-like, N-terminal domain"/>
    <property type="match status" value="1"/>
</dbReference>
<evidence type="ECO:0000256" key="1">
    <source>
        <dbReference type="ARBA" id="ARBA00004442"/>
    </source>
</evidence>
<evidence type="ECO:0000256" key="10">
    <source>
        <dbReference type="SAM" id="SignalP"/>
    </source>
</evidence>
<gene>
    <name evidence="12" type="ORF">BEP19_13505</name>
</gene>
<dbReference type="SUPFAM" id="SSF55383">
    <property type="entry name" value="Copper amine oxidase, domain N"/>
    <property type="match status" value="1"/>
</dbReference>
<feature type="domain" description="Copper amine oxidase-like N-terminal" evidence="11">
    <location>
        <begin position="32"/>
        <end position="139"/>
    </location>
</feature>
<comment type="similarity">
    <text evidence="2">Belongs to the outer membrane factor (OMF) (TC 1.B.17) family.</text>
</comment>
<dbReference type="InterPro" id="IPR051906">
    <property type="entry name" value="TolC-like"/>
</dbReference>
<evidence type="ECO:0000256" key="5">
    <source>
        <dbReference type="ARBA" id="ARBA00022692"/>
    </source>
</evidence>
<dbReference type="GO" id="GO:0009279">
    <property type="term" value="C:cell outer membrane"/>
    <property type="evidence" value="ECO:0007669"/>
    <property type="project" value="UniProtKB-SubCell"/>
</dbReference>
<dbReference type="AlphaFoldDB" id="A0A419SF47"/>
<evidence type="ECO:0000256" key="3">
    <source>
        <dbReference type="ARBA" id="ARBA00022448"/>
    </source>
</evidence>
<evidence type="ECO:0000313" key="13">
    <source>
        <dbReference type="Proteomes" id="UP000284219"/>
    </source>
</evidence>
<keyword evidence="7" id="KW-0998">Cell outer membrane</keyword>
<feature type="chain" id="PRO_5019059815" description="Copper amine oxidase-like N-terminal domain-containing protein" evidence="10">
    <location>
        <begin position="27"/>
        <end position="503"/>
    </location>
</feature>
<dbReference type="Pfam" id="PF02321">
    <property type="entry name" value="OEP"/>
    <property type="match status" value="1"/>
</dbReference>
<dbReference type="PANTHER" id="PTHR30026:SF20">
    <property type="entry name" value="OUTER MEMBRANE PROTEIN TOLC"/>
    <property type="match status" value="1"/>
</dbReference>
<comment type="subcellular location">
    <subcellularLocation>
        <location evidence="1">Cell outer membrane</location>
    </subcellularLocation>
</comment>
<feature type="region of interest" description="Disordered" evidence="9">
    <location>
        <begin position="146"/>
        <end position="165"/>
    </location>
</feature>
<dbReference type="Gene3D" id="1.20.1600.10">
    <property type="entry name" value="Outer membrane efflux proteins (OEP)"/>
    <property type="match status" value="2"/>
</dbReference>
<dbReference type="InterPro" id="IPR012854">
    <property type="entry name" value="Cu_amine_oxidase-like_N"/>
</dbReference>
<evidence type="ECO:0000256" key="4">
    <source>
        <dbReference type="ARBA" id="ARBA00022452"/>
    </source>
</evidence>
<dbReference type="Pfam" id="PF07833">
    <property type="entry name" value="Cu_amine_oxidN1"/>
    <property type="match status" value="1"/>
</dbReference>
<dbReference type="GO" id="GO:1990281">
    <property type="term" value="C:efflux pump complex"/>
    <property type="evidence" value="ECO:0007669"/>
    <property type="project" value="TreeGrafter"/>
</dbReference>
<dbReference type="GO" id="GO:0015562">
    <property type="term" value="F:efflux transmembrane transporter activity"/>
    <property type="evidence" value="ECO:0007669"/>
    <property type="project" value="InterPro"/>
</dbReference>
<comment type="caution">
    <text evidence="12">The sequence shown here is derived from an EMBL/GenBank/DDBJ whole genome shotgun (WGS) entry which is preliminary data.</text>
</comment>
<protein>
    <recommendedName>
        <fullName evidence="11">Copper amine oxidase-like N-terminal domain-containing protein</fullName>
    </recommendedName>
</protein>
<name>A0A419SF47_9BACL</name>
<keyword evidence="4" id="KW-1134">Transmembrane beta strand</keyword>
<dbReference type="RefSeq" id="WP_120190758.1">
    <property type="nucleotide sequence ID" value="NZ_MCHY01000010.1"/>
</dbReference>
<keyword evidence="6" id="KW-0472">Membrane</keyword>
<evidence type="ECO:0000256" key="6">
    <source>
        <dbReference type="ARBA" id="ARBA00023136"/>
    </source>
</evidence>
<keyword evidence="5" id="KW-0812">Transmembrane</keyword>
<sequence length="503" mass="55362">MKKRFSYLLSLSLLASSLLSVNAAQATGVQVQINGQVQQFDQPAIIYNDFTMVPLRGIFEALGADVKWDDSARRITATKDTTEVRLDLGSKTGFVNSKPVPLDVEARIVEGRTMVPLRFISEAFGSEVKWDNKTKTVLITTNQPALQQVDKDKDESTSSDQGEATVGEGLTYEQAIKLAFEHSKDLKSAKIDIEKADKSLEGASDAIDFIPAAGGNQAASSAFTGWNKAQTAYFMAKKQYEIKEETLEFDVKSAYNEILVRQEAKKVAQVSLENAQLKKQVIDVKKDNGMASSFEATQANFALEEAKANLDAATKGLADTYAKFNRLIGKNANEQVVLASKPNFEKLGNVDLDTTVSQVVTGSSAVWLAEQNVHLATLDVKYFTFSGTTNDKIAYEQTQLEKDQAQVSAASTKEQIESAVRSIYYNIHQLEQQHDALKSNLEKAQEALKLVQVRYDAGMATAEDMFEAKLATEQLQQQMLGLVTQHDTLKLALKKPWVAGTSR</sequence>
<dbReference type="InterPro" id="IPR003423">
    <property type="entry name" value="OMP_efflux"/>
</dbReference>
<proteinExistence type="inferred from homology"/>
<keyword evidence="8" id="KW-0175">Coiled coil</keyword>
<dbReference type="EMBL" id="MCHY01000010">
    <property type="protein sequence ID" value="RKD22081.1"/>
    <property type="molecule type" value="Genomic_DNA"/>
</dbReference>
<organism evidence="12 13">
    <name type="scientific">Ammoniphilus oxalaticus</name>
    <dbReference type="NCBI Taxonomy" id="66863"/>
    <lineage>
        <taxon>Bacteria</taxon>
        <taxon>Bacillati</taxon>
        <taxon>Bacillota</taxon>
        <taxon>Bacilli</taxon>
        <taxon>Bacillales</taxon>
        <taxon>Paenibacillaceae</taxon>
        <taxon>Aneurinibacillus group</taxon>
        <taxon>Ammoniphilus</taxon>
    </lineage>
</organism>
<evidence type="ECO:0000259" key="11">
    <source>
        <dbReference type="Pfam" id="PF07833"/>
    </source>
</evidence>
<feature type="signal peptide" evidence="10">
    <location>
        <begin position="1"/>
        <end position="26"/>
    </location>
</feature>
<dbReference type="GO" id="GO:0015288">
    <property type="term" value="F:porin activity"/>
    <property type="evidence" value="ECO:0007669"/>
    <property type="project" value="TreeGrafter"/>
</dbReference>
<reference evidence="12 13" key="1">
    <citation type="submission" date="2016-08" db="EMBL/GenBank/DDBJ databases">
        <title>Novel Firmicute Genomes.</title>
        <authorList>
            <person name="Poppleton D.I."/>
            <person name="Gribaldo S."/>
        </authorList>
    </citation>
    <scope>NUCLEOTIDE SEQUENCE [LARGE SCALE GENOMIC DNA]</scope>
    <source>
        <strain evidence="12 13">RAOx-1</strain>
    </source>
</reference>
<evidence type="ECO:0000256" key="9">
    <source>
        <dbReference type="SAM" id="MobiDB-lite"/>
    </source>
</evidence>
<feature type="coiled-coil region" evidence="8">
    <location>
        <begin position="395"/>
        <end position="454"/>
    </location>
</feature>
<evidence type="ECO:0000256" key="2">
    <source>
        <dbReference type="ARBA" id="ARBA00007613"/>
    </source>
</evidence>
<dbReference type="Proteomes" id="UP000284219">
    <property type="component" value="Unassembled WGS sequence"/>
</dbReference>
<evidence type="ECO:0000256" key="7">
    <source>
        <dbReference type="ARBA" id="ARBA00023237"/>
    </source>
</evidence>
<keyword evidence="10" id="KW-0732">Signal</keyword>
<dbReference type="OrthoDB" id="1954422at2"/>
<accession>A0A419SF47</accession>
<keyword evidence="3" id="KW-0813">Transport</keyword>
<evidence type="ECO:0000256" key="8">
    <source>
        <dbReference type="SAM" id="Coils"/>
    </source>
</evidence>
<dbReference type="PANTHER" id="PTHR30026">
    <property type="entry name" value="OUTER MEMBRANE PROTEIN TOLC"/>
    <property type="match status" value="1"/>
</dbReference>
<dbReference type="SUPFAM" id="SSF56954">
    <property type="entry name" value="Outer membrane efflux proteins (OEP)"/>
    <property type="match status" value="1"/>
</dbReference>
<dbReference type="InterPro" id="IPR036582">
    <property type="entry name" value="Mao_N_sf"/>
</dbReference>
<keyword evidence="13" id="KW-1185">Reference proteome</keyword>
<evidence type="ECO:0000313" key="12">
    <source>
        <dbReference type="EMBL" id="RKD22081.1"/>
    </source>
</evidence>